<feature type="non-terminal residue" evidence="1">
    <location>
        <position position="78"/>
    </location>
</feature>
<dbReference type="Proteomes" id="UP000076858">
    <property type="component" value="Unassembled WGS sequence"/>
</dbReference>
<dbReference type="AlphaFoldDB" id="A0A162CW36"/>
<proteinExistence type="predicted"/>
<reference evidence="1 2" key="1">
    <citation type="submission" date="2016-03" db="EMBL/GenBank/DDBJ databases">
        <title>EvidentialGene: Evidence-directed Construction of Genes on Genomes.</title>
        <authorList>
            <person name="Gilbert D.G."/>
            <person name="Choi J.-H."/>
            <person name="Mockaitis K."/>
            <person name="Colbourne J."/>
            <person name="Pfrender M."/>
        </authorList>
    </citation>
    <scope>NUCLEOTIDE SEQUENCE [LARGE SCALE GENOMIC DNA]</scope>
    <source>
        <strain evidence="1 2">Xinb3</strain>
        <tissue evidence="1">Complete organism</tissue>
    </source>
</reference>
<protein>
    <submittedName>
        <fullName evidence="1">Uncharacterized protein</fullName>
    </submittedName>
</protein>
<comment type="caution">
    <text evidence="1">The sequence shown here is derived from an EMBL/GenBank/DDBJ whole genome shotgun (WGS) entry which is preliminary data.</text>
</comment>
<evidence type="ECO:0000313" key="2">
    <source>
        <dbReference type="Proteomes" id="UP000076858"/>
    </source>
</evidence>
<gene>
    <name evidence="1" type="ORF">APZ42_003924</name>
</gene>
<organism evidence="1 2">
    <name type="scientific">Daphnia magna</name>
    <dbReference type="NCBI Taxonomy" id="35525"/>
    <lineage>
        <taxon>Eukaryota</taxon>
        <taxon>Metazoa</taxon>
        <taxon>Ecdysozoa</taxon>
        <taxon>Arthropoda</taxon>
        <taxon>Crustacea</taxon>
        <taxon>Branchiopoda</taxon>
        <taxon>Diplostraca</taxon>
        <taxon>Cladocera</taxon>
        <taxon>Anomopoda</taxon>
        <taxon>Daphniidae</taxon>
        <taxon>Daphnia</taxon>
    </lineage>
</organism>
<evidence type="ECO:0000313" key="1">
    <source>
        <dbReference type="EMBL" id="KZR99983.1"/>
    </source>
</evidence>
<sequence>ICLQNQICLKIMGKVAKSYFPIRIPQVSPHIVDPKLEIKIFSLNCPFQVLSKWTSCVYCLSDFRSFLSALSANELKSQ</sequence>
<name>A0A162CW36_9CRUS</name>
<feature type="non-terminal residue" evidence="1">
    <location>
        <position position="1"/>
    </location>
</feature>
<accession>A0A162CW36</accession>
<keyword evidence="2" id="KW-1185">Reference proteome</keyword>
<dbReference type="EMBL" id="LRGB01012068">
    <property type="protein sequence ID" value="KZR99983.1"/>
    <property type="molecule type" value="Genomic_DNA"/>
</dbReference>